<sequence>MIQATIKKGNSMHWNVIYCYAIERKNTIDSSEQCKLKNIGRHKTVSNKTTSIPDSLLEVIAINLICQKISDTSGKKYKYILVNVDNCTRFTIQKINKSTPGNSNLLVKHAIKTVNKIISNHIAQNPLLSWKNSLSLVTYVMNNNKIAEED</sequence>
<gene>
    <name evidence="1 3 4" type="ORF">SRAE_0000071450</name>
</gene>
<reference evidence="1" key="2">
    <citation type="submission" date="2014-09" db="EMBL/GenBank/DDBJ databases">
        <authorList>
            <person name="Aslett A.Martin."/>
        </authorList>
    </citation>
    <scope>NUCLEOTIDE SEQUENCE</scope>
    <source>
        <strain evidence="1">ED321 Heterogonic</strain>
    </source>
</reference>
<dbReference type="WBParaSite" id="SRAE_0000071450.1">
    <property type="protein sequence ID" value="SRAE_0000071450.1"/>
    <property type="gene ID" value="WBGene00256471"/>
</dbReference>
<dbReference type="RefSeq" id="XP_024500805.1">
    <property type="nucleotide sequence ID" value="XM_024646648.1"/>
</dbReference>
<evidence type="ECO:0000313" key="3">
    <source>
        <dbReference type="WBParaSite" id="SRAE_0000071450.1"/>
    </source>
</evidence>
<dbReference type="AlphaFoldDB" id="A0A090L0D6"/>
<evidence type="ECO:0000313" key="4">
    <source>
        <dbReference type="WormBase" id="SRAE_0000071450"/>
    </source>
</evidence>
<dbReference type="GeneID" id="36373968"/>
<proteinExistence type="predicted"/>
<evidence type="ECO:0000313" key="2">
    <source>
        <dbReference type="Proteomes" id="UP000035682"/>
    </source>
</evidence>
<evidence type="ECO:0000313" key="1">
    <source>
        <dbReference type="EMBL" id="CEF61597.1"/>
    </source>
</evidence>
<name>A0A090L0D6_STRRB</name>
<dbReference type="WormBase" id="SRAE_0000071450">
    <property type="protein sequence ID" value="SRP09930"/>
    <property type="gene ID" value="WBGene00256471"/>
</dbReference>
<organism evidence="1">
    <name type="scientific">Strongyloides ratti</name>
    <name type="common">Parasitic roundworm</name>
    <dbReference type="NCBI Taxonomy" id="34506"/>
    <lineage>
        <taxon>Eukaryota</taxon>
        <taxon>Metazoa</taxon>
        <taxon>Ecdysozoa</taxon>
        <taxon>Nematoda</taxon>
        <taxon>Chromadorea</taxon>
        <taxon>Rhabditida</taxon>
        <taxon>Tylenchina</taxon>
        <taxon>Panagrolaimomorpha</taxon>
        <taxon>Strongyloidoidea</taxon>
        <taxon>Strongyloididae</taxon>
        <taxon>Strongyloides</taxon>
    </lineage>
</organism>
<dbReference type="EMBL" id="LN609418">
    <property type="protein sequence ID" value="CEF61597.1"/>
    <property type="molecule type" value="Genomic_DNA"/>
</dbReference>
<dbReference type="CTD" id="36373968"/>
<dbReference type="Proteomes" id="UP000035682">
    <property type="component" value="Unplaced"/>
</dbReference>
<reference evidence="3" key="3">
    <citation type="submission" date="2020-12" db="UniProtKB">
        <authorList>
            <consortium name="WormBaseParasite"/>
        </authorList>
    </citation>
    <scope>IDENTIFICATION</scope>
</reference>
<protein>
    <submittedName>
        <fullName evidence="3">Ribonuclease H-like domain-containing protein</fullName>
    </submittedName>
</protein>
<keyword evidence="2" id="KW-1185">Reference proteome</keyword>
<accession>A0A090L0D6</accession>
<reference evidence="2" key="1">
    <citation type="submission" date="2014-09" db="EMBL/GenBank/DDBJ databases">
        <authorList>
            <person name="Martin A.A."/>
        </authorList>
    </citation>
    <scope>NUCLEOTIDE SEQUENCE</scope>
    <source>
        <strain evidence="2">ED321</strain>
    </source>
</reference>